<proteinExistence type="predicted"/>
<sequence>MRYRSQFLAWLLAWEGAGGAIASARRCGREAEACCHRGILRRVRIGSKRIGREPSSPGTTDPRLPQRCHATGTGRFFATTDRALVARGNRHRNRCLRDTGCVCVPVPYADAHTAGPVPVSAVFAPGSKNRIVSKKRKDNIPPAAKYQ</sequence>
<evidence type="ECO:0000256" key="1">
    <source>
        <dbReference type="SAM" id="SignalP"/>
    </source>
</evidence>
<feature type="signal peptide" evidence="1">
    <location>
        <begin position="1"/>
        <end position="22"/>
    </location>
</feature>
<reference evidence="2 3" key="1">
    <citation type="submission" date="2019-01" db="EMBL/GenBank/DDBJ databases">
        <authorList>
            <person name="Ferrante I. M."/>
        </authorList>
    </citation>
    <scope>NUCLEOTIDE SEQUENCE [LARGE SCALE GENOMIC DNA]</scope>
    <source>
        <strain evidence="2 3">B856</strain>
    </source>
</reference>
<accession>A0A448ZDB5</accession>
<dbReference type="AlphaFoldDB" id="A0A448ZDB5"/>
<keyword evidence="1" id="KW-0732">Signal</keyword>
<evidence type="ECO:0008006" key="4">
    <source>
        <dbReference type="Google" id="ProtNLM"/>
    </source>
</evidence>
<evidence type="ECO:0000313" key="3">
    <source>
        <dbReference type="Proteomes" id="UP000291116"/>
    </source>
</evidence>
<protein>
    <recommendedName>
        <fullName evidence="4">Secreted protein</fullName>
    </recommendedName>
</protein>
<evidence type="ECO:0000313" key="2">
    <source>
        <dbReference type="EMBL" id="VEU40039.1"/>
    </source>
</evidence>
<keyword evidence="3" id="KW-1185">Reference proteome</keyword>
<feature type="chain" id="PRO_5018998962" description="Secreted protein" evidence="1">
    <location>
        <begin position="23"/>
        <end position="147"/>
    </location>
</feature>
<dbReference type="Proteomes" id="UP000291116">
    <property type="component" value="Unassembled WGS sequence"/>
</dbReference>
<name>A0A448ZDB5_9STRA</name>
<gene>
    <name evidence="2" type="ORF">PSNMU_V1.4_AUG-EV-PASAV3_0069100</name>
</gene>
<organism evidence="2 3">
    <name type="scientific">Pseudo-nitzschia multistriata</name>
    <dbReference type="NCBI Taxonomy" id="183589"/>
    <lineage>
        <taxon>Eukaryota</taxon>
        <taxon>Sar</taxon>
        <taxon>Stramenopiles</taxon>
        <taxon>Ochrophyta</taxon>
        <taxon>Bacillariophyta</taxon>
        <taxon>Bacillariophyceae</taxon>
        <taxon>Bacillariophycidae</taxon>
        <taxon>Bacillariales</taxon>
        <taxon>Bacillariaceae</taxon>
        <taxon>Pseudo-nitzschia</taxon>
    </lineage>
</organism>
<dbReference type="EMBL" id="CAACVS010000253">
    <property type="protein sequence ID" value="VEU40039.1"/>
    <property type="molecule type" value="Genomic_DNA"/>
</dbReference>